<reference evidence="1" key="1">
    <citation type="submission" date="2020-03" db="EMBL/GenBank/DDBJ databases">
        <title>The deep terrestrial virosphere.</title>
        <authorList>
            <person name="Holmfeldt K."/>
            <person name="Nilsson E."/>
            <person name="Simone D."/>
            <person name="Lopez-Fernandez M."/>
            <person name="Wu X."/>
            <person name="de Brujin I."/>
            <person name="Lundin D."/>
            <person name="Andersson A."/>
            <person name="Bertilsson S."/>
            <person name="Dopson M."/>
        </authorList>
    </citation>
    <scope>NUCLEOTIDE SEQUENCE</scope>
    <source>
        <strain evidence="1">MM415B06448</strain>
    </source>
</reference>
<proteinExistence type="predicted"/>
<protein>
    <submittedName>
        <fullName evidence="1">Uncharacterized protein</fullName>
    </submittedName>
</protein>
<gene>
    <name evidence="1" type="ORF">MM415B06448_0010</name>
</gene>
<dbReference type="AlphaFoldDB" id="A0A6M3LR78"/>
<name>A0A6M3LR78_9ZZZZ</name>
<sequence>MKKFEVTIHVDEDRLRSECVNIQEDISSLSIEQMIINEFGWLGDSGIYLDSIKEV</sequence>
<accession>A0A6M3LR78</accession>
<dbReference type="EMBL" id="MT143478">
    <property type="protein sequence ID" value="QJA97273.1"/>
    <property type="molecule type" value="Genomic_DNA"/>
</dbReference>
<organism evidence="1">
    <name type="scientific">viral metagenome</name>
    <dbReference type="NCBI Taxonomy" id="1070528"/>
    <lineage>
        <taxon>unclassified sequences</taxon>
        <taxon>metagenomes</taxon>
        <taxon>organismal metagenomes</taxon>
    </lineage>
</organism>
<evidence type="ECO:0000313" key="1">
    <source>
        <dbReference type="EMBL" id="QJA97273.1"/>
    </source>
</evidence>